<dbReference type="EMBL" id="JACDUS010000003">
    <property type="protein sequence ID" value="MBA2881173.1"/>
    <property type="molecule type" value="Genomic_DNA"/>
</dbReference>
<dbReference type="Gene3D" id="2.40.50.100">
    <property type="match status" value="1"/>
</dbReference>
<reference evidence="5 6" key="1">
    <citation type="submission" date="2020-07" db="EMBL/GenBank/DDBJ databases">
        <title>Genomic Encyclopedia of Type Strains, Phase IV (KMG-IV): sequencing the most valuable type-strain genomes for metagenomic binning, comparative biology and taxonomic classification.</title>
        <authorList>
            <person name="Goeker M."/>
        </authorList>
    </citation>
    <scope>NUCLEOTIDE SEQUENCE [LARGE SCALE GENOMIC DNA]</scope>
    <source>
        <strain evidence="5 6">DSM 17721</strain>
    </source>
</reference>
<proteinExistence type="inferred from homology"/>
<comment type="similarity">
    <text evidence="1">Belongs to the membrane fusion protein (MFP) (TC 8.A.1) family.</text>
</comment>
<dbReference type="PANTHER" id="PTHR30469:SF12">
    <property type="entry name" value="MULTIDRUG RESISTANCE PROTEIN MDTA"/>
    <property type="match status" value="1"/>
</dbReference>
<dbReference type="PANTHER" id="PTHR30469">
    <property type="entry name" value="MULTIDRUG RESISTANCE PROTEIN MDTA"/>
    <property type="match status" value="1"/>
</dbReference>
<protein>
    <submittedName>
        <fullName evidence="5">RND family efflux transporter MFP subunit</fullName>
    </submittedName>
</protein>
<dbReference type="Gene3D" id="2.40.30.170">
    <property type="match status" value="1"/>
</dbReference>
<evidence type="ECO:0000256" key="1">
    <source>
        <dbReference type="ARBA" id="ARBA00009477"/>
    </source>
</evidence>
<dbReference type="AlphaFoldDB" id="A0A7W0C8L3"/>
<evidence type="ECO:0000259" key="4">
    <source>
        <dbReference type="Pfam" id="PF25917"/>
    </source>
</evidence>
<evidence type="ECO:0000313" key="6">
    <source>
        <dbReference type="Proteomes" id="UP000525298"/>
    </source>
</evidence>
<dbReference type="InterPro" id="IPR006143">
    <property type="entry name" value="RND_pump_MFP"/>
</dbReference>
<keyword evidence="3" id="KW-0472">Membrane</keyword>
<evidence type="ECO:0000256" key="2">
    <source>
        <dbReference type="SAM" id="Coils"/>
    </source>
</evidence>
<dbReference type="RefSeq" id="WP_181550827.1">
    <property type="nucleotide sequence ID" value="NZ_JACDUS010000003.1"/>
</dbReference>
<gene>
    <name evidence="5" type="ORF">HNR65_001499</name>
</gene>
<name>A0A7W0C8L3_9BACT</name>
<dbReference type="Pfam" id="PF25917">
    <property type="entry name" value="BSH_RND"/>
    <property type="match status" value="1"/>
</dbReference>
<evidence type="ECO:0000256" key="3">
    <source>
        <dbReference type="SAM" id="Phobius"/>
    </source>
</evidence>
<keyword evidence="6" id="KW-1185">Reference proteome</keyword>
<evidence type="ECO:0000313" key="5">
    <source>
        <dbReference type="EMBL" id="MBA2881173.1"/>
    </source>
</evidence>
<dbReference type="Gene3D" id="2.40.420.20">
    <property type="match status" value="1"/>
</dbReference>
<dbReference type="NCBIfam" id="TIGR01730">
    <property type="entry name" value="RND_mfp"/>
    <property type="match status" value="1"/>
</dbReference>
<keyword evidence="2" id="KW-0175">Coiled coil</keyword>
<comment type="caution">
    <text evidence="5">The sequence shown here is derived from an EMBL/GenBank/DDBJ whole genome shotgun (WGS) entry which is preliminary data.</text>
</comment>
<feature type="domain" description="Multidrug resistance protein MdtA-like barrel-sandwich hybrid" evidence="4">
    <location>
        <begin position="73"/>
        <end position="215"/>
    </location>
</feature>
<dbReference type="GO" id="GO:1990281">
    <property type="term" value="C:efflux pump complex"/>
    <property type="evidence" value="ECO:0007669"/>
    <property type="project" value="TreeGrafter"/>
</dbReference>
<dbReference type="SUPFAM" id="SSF111369">
    <property type="entry name" value="HlyD-like secretion proteins"/>
    <property type="match status" value="1"/>
</dbReference>
<organism evidence="5 6">
    <name type="scientific">Desulfosalsimonas propionicica</name>
    <dbReference type="NCBI Taxonomy" id="332175"/>
    <lineage>
        <taxon>Bacteria</taxon>
        <taxon>Pseudomonadati</taxon>
        <taxon>Thermodesulfobacteriota</taxon>
        <taxon>Desulfobacteria</taxon>
        <taxon>Desulfobacterales</taxon>
        <taxon>Desulfosalsimonadaceae</taxon>
        <taxon>Desulfosalsimonas</taxon>
    </lineage>
</organism>
<feature type="transmembrane region" description="Helical" evidence="3">
    <location>
        <begin position="7"/>
        <end position="28"/>
    </location>
</feature>
<keyword evidence="3" id="KW-0812">Transmembrane</keyword>
<accession>A0A7W0C8L3</accession>
<dbReference type="Proteomes" id="UP000525298">
    <property type="component" value="Unassembled WGS sequence"/>
</dbReference>
<feature type="coiled-coil region" evidence="2">
    <location>
        <begin position="158"/>
        <end position="185"/>
    </location>
</feature>
<dbReference type="Gene3D" id="1.10.287.470">
    <property type="entry name" value="Helix hairpin bin"/>
    <property type="match status" value="1"/>
</dbReference>
<keyword evidence="3" id="KW-1133">Transmembrane helix</keyword>
<sequence length="391" mass="41976">MTQKIRIIVHGVLALAIIAGGAAGYLLLKSVRQAPGRQEVQPPLPIVRTVPVSIGELDMTLSGEGTVRPLAEVQLVPQVSGRVVEVSPDLVNGGSFEKGELMLRIEDADYEIAVTQARAGLQEARSNYQSAVEDSAAAVSEWQNLHPDTPPPPLVAKKPQLEAARAQLEAQRAGLEKARLDLARTRIYAPFDCRVSSEQVDEGQYIAPGQALATVYATAAVEIVVPMESSALQWFDVPGFTTEHKQGSPAAVTAGTAGVKIKRNGRVVRAQGKIDENTRMVSVVIRVDDPFATNPPLAPGQFAEVAISGRNIRDAAIIPRAALRDQDTVWAVDPKENRLYIRKIDLAYLDSRGAVVRSGLNSGEHVAVSVLKAVTDGMKVQNVETGRKDTP</sequence>
<dbReference type="GO" id="GO:0015562">
    <property type="term" value="F:efflux transmembrane transporter activity"/>
    <property type="evidence" value="ECO:0007669"/>
    <property type="project" value="TreeGrafter"/>
</dbReference>
<dbReference type="InterPro" id="IPR058625">
    <property type="entry name" value="MdtA-like_BSH"/>
</dbReference>